<protein>
    <submittedName>
        <fullName evidence="2">Collagen-like protein</fullName>
    </submittedName>
</protein>
<reference evidence="2" key="2">
    <citation type="journal article" date="2011" name="Res. Microbiol.">
        <title>Characterisation of a large family of polymorphic collagen-like proteins in the endospore-forming bacterium Pasteuria ramosa.</title>
        <authorList>
            <person name="McElroy K."/>
            <person name="Mouton L."/>
            <person name="Du Pasquier L."/>
            <person name="Qi W."/>
            <person name="Ebert D."/>
        </authorList>
    </citation>
    <scope>NUCLEOTIDE SEQUENCE</scope>
</reference>
<name>E7D283_9BACL</name>
<sequence length="323" mass="32531">MSILIGPMGPTGPTGPTGYPGGPQGPQGPAGPNIYGATGPTGATGPQGPQGIQGNTGPDGLPGTDGLIGSSIQGGPGPIGNPGMTGDTGMTGATGLQGNIFFVQGNPGPPGTTGPTGISITGPQGPQGTTVTGNTGTTGLIGSIGPIGITGATGITGAPYPSNEVAYFAQILTSPVNMTSSIANFNYQINQSSNITLVNPTNIQLNPGGYLISYGFTTLFNNSTYPGFSAIFVRAISGSVSSIPSEDPSRITFTNDAGIPSGLNGIYTNTTRDRVYIVNTTAQINFYQLLGPSSWSPFNSSPIWPTVLPYGPVFAYALIRKIK</sequence>
<dbReference type="GO" id="GO:0030198">
    <property type="term" value="P:extracellular matrix organization"/>
    <property type="evidence" value="ECO:0007669"/>
    <property type="project" value="TreeGrafter"/>
</dbReference>
<dbReference type="EMBL" id="HQ010376">
    <property type="protein sequence ID" value="ADU04097.1"/>
    <property type="molecule type" value="Genomic_DNA"/>
</dbReference>
<dbReference type="AlphaFoldDB" id="E7D283"/>
<dbReference type="InterPro" id="IPR050149">
    <property type="entry name" value="Collagen_superfamily"/>
</dbReference>
<reference evidence="2" key="1">
    <citation type="submission" date="2010-08" db="EMBL/GenBank/DDBJ databases">
        <authorList>
            <person name="McElroy K.E."/>
        </authorList>
    </citation>
    <scope>NUCLEOTIDE SEQUENCE</scope>
</reference>
<dbReference type="PANTHER" id="PTHR24023:SF1095">
    <property type="entry name" value="EGF-LIKE DOMAIN-CONTAINING PROTEIN"/>
    <property type="match status" value="1"/>
</dbReference>
<evidence type="ECO:0000313" key="2">
    <source>
        <dbReference type="EMBL" id="ADU04097.1"/>
    </source>
</evidence>
<dbReference type="GO" id="GO:0005615">
    <property type="term" value="C:extracellular space"/>
    <property type="evidence" value="ECO:0007669"/>
    <property type="project" value="TreeGrafter"/>
</dbReference>
<dbReference type="GO" id="GO:0031012">
    <property type="term" value="C:extracellular matrix"/>
    <property type="evidence" value="ECO:0007669"/>
    <property type="project" value="TreeGrafter"/>
</dbReference>
<proteinExistence type="predicted"/>
<accession>E7D283</accession>
<gene>
    <name evidence="2" type="primary">Pcl13</name>
</gene>
<feature type="compositionally biased region" description="Low complexity" evidence="1">
    <location>
        <begin position="81"/>
        <end position="94"/>
    </location>
</feature>
<feature type="compositionally biased region" description="Low complexity" evidence="1">
    <location>
        <begin position="30"/>
        <end position="58"/>
    </location>
</feature>
<feature type="compositionally biased region" description="Low complexity" evidence="1">
    <location>
        <begin position="113"/>
        <end position="137"/>
    </location>
</feature>
<evidence type="ECO:0000256" key="1">
    <source>
        <dbReference type="SAM" id="MobiDB-lite"/>
    </source>
</evidence>
<dbReference type="GO" id="GO:0030020">
    <property type="term" value="F:extracellular matrix structural constituent conferring tensile strength"/>
    <property type="evidence" value="ECO:0007669"/>
    <property type="project" value="TreeGrafter"/>
</dbReference>
<feature type="region of interest" description="Disordered" evidence="1">
    <location>
        <begin position="1"/>
        <end position="137"/>
    </location>
</feature>
<dbReference type="PANTHER" id="PTHR24023">
    <property type="entry name" value="COLLAGEN ALPHA"/>
    <property type="match status" value="1"/>
</dbReference>
<organism evidence="2">
    <name type="scientific">Pasteuria ramosa</name>
    <dbReference type="NCBI Taxonomy" id="225322"/>
    <lineage>
        <taxon>Bacteria</taxon>
        <taxon>Bacillati</taxon>
        <taxon>Bacillota</taxon>
        <taxon>Bacilli</taxon>
        <taxon>Bacillales</taxon>
        <taxon>Pasteuriaceae</taxon>
        <taxon>Pasteuria</taxon>
    </lineage>
</organism>